<reference evidence="3 4" key="1">
    <citation type="journal article" date="2019" name="Int. J. Syst. Evol. Microbiol.">
        <title>The Global Catalogue of Microorganisms (GCM) 10K type strain sequencing project: providing services to taxonomists for standard genome sequencing and annotation.</title>
        <authorList>
            <consortium name="The Broad Institute Genomics Platform"/>
            <consortium name="The Broad Institute Genome Sequencing Center for Infectious Disease"/>
            <person name="Wu L."/>
            <person name="Ma J."/>
        </authorList>
    </citation>
    <scope>NUCLEOTIDE SEQUENCE [LARGE SCALE GENOMIC DNA]</scope>
    <source>
        <strain evidence="3 4">JCM 16374</strain>
    </source>
</reference>
<keyword evidence="1" id="KW-0560">Oxidoreductase</keyword>
<dbReference type="Gene3D" id="3.30.9.10">
    <property type="entry name" value="D-Amino Acid Oxidase, subunit A, domain 2"/>
    <property type="match status" value="1"/>
</dbReference>
<organism evidence="3 4">
    <name type="scientific">Streptomyces lunalinharesii</name>
    <dbReference type="NCBI Taxonomy" id="333384"/>
    <lineage>
        <taxon>Bacteria</taxon>
        <taxon>Bacillati</taxon>
        <taxon>Actinomycetota</taxon>
        <taxon>Actinomycetes</taxon>
        <taxon>Kitasatosporales</taxon>
        <taxon>Streptomycetaceae</taxon>
        <taxon>Streptomyces</taxon>
    </lineage>
</organism>
<evidence type="ECO:0000313" key="3">
    <source>
        <dbReference type="EMBL" id="GAA2673099.1"/>
    </source>
</evidence>
<dbReference type="Gene3D" id="3.50.50.60">
    <property type="entry name" value="FAD/NAD(P)-binding domain"/>
    <property type="match status" value="1"/>
</dbReference>
<evidence type="ECO:0000259" key="2">
    <source>
        <dbReference type="Pfam" id="PF01266"/>
    </source>
</evidence>
<proteinExistence type="predicted"/>
<keyword evidence="4" id="KW-1185">Reference proteome</keyword>
<evidence type="ECO:0000256" key="1">
    <source>
        <dbReference type="ARBA" id="ARBA00023002"/>
    </source>
</evidence>
<dbReference type="InterPro" id="IPR006076">
    <property type="entry name" value="FAD-dep_OxRdtase"/>
</dbReference>
<name>A0ABN3SBF1_9ACTN</name>
<accession>A0ABN3SBF1</accession>
<dbReference type="SUPFAM" id="SSF51905">
    <property type="entry name" value="FAD/NAD(P)-binding domain"/>
    <property type="match status" value="1"/>
</dbReference>
<dbReference type="Proteomes" id="UP001500994">
    <property type="component" value="Unassembled WGS sequence"/>
</dbReference>
<sequence>MAHPTALAHPVPDPQPAPLPEAADVVVVGGGVIGASIAFHLAEADAGRVLLLERDLPASGSSGKPLGGVRAQFSDPLNIRLGRRSLDAWRDFARRPGADIALHSVGYLFLLGDEAERDTFAAGVEVQHAHGVPSRLITPRAAQDLCPYVDPRTLVAAAFSPTDGYATPKAAVTGYLRAARRLGATVRTRCPVTAIDTVDGRLTAVRTPHGTVRTPTVICCAGAWSAAVGALAGVTLPVTPLRRQIAFTGPLRPRPPRIPFTLDYASTLYFHNDGADGLLVGLSDPDQQPGYAREFSQEWLTPFRAAAARRVPDLARVPITGGWAGLYEMTPDRNALIGEAPHPGRFLYATGFSGHGFLQAPAVGELVRDLYLRREPFLDVGPLAATRFDDHRAVRPEAHII</sequence>
<gene>
    <name evidence="3" type="ORF">GCM10009864_49670</name>
</gene>
<feature type="domain" description="FAD dependent oxidoreductase" evidence="2">
    <location>
        <begin position="24"/>
        <end position="370"/>
    </location>
</feature>
<dbReference type="PANTHER" id="PTHR13847">
    <property type="entry name" value="SARCOSINE DEHYDROGENASE-RELATED"/>
    <property type="match status" value="1"/>
</dbReference>
<dbReference type="EMBL" id="BAAARK010000017">
    <property type="protein sequence ID" value="GAA2673099.1"/>
    <property type="molecule type" value="Genomic_DNA"/>
</dbReference>
<dbReference type="InterPro" id="IPR036188">
    <property type="entry name" value="FAD/NAD-bd_sf"/>
</dbReference>
<comment type="caution">
    <text evidence="3">The sequence shown here is derived from an EMBL/GenBank/DDBJ whole genome shotgun (WGS) entry which is preliminary data.</text>
</comment>
<dbReference type="Pfam" id="PF01266">
    <property type="entry name" value="DAO"/>
    <property type="match status" value="1"/>
</dbReference>
<protein>
    <submittedName>
        <fullName evidence="3">FAD-binding oxidoreductase</fullName>
    </submittedName>
</protein>
<dbReference type="RefSeq" id="WP_344579746.1">
    <property type="nucleotide sequence ID" value="NZ_BAAARK010000017.1"/>
</dbReference>
<evidence type="ECO:0000313" key="4">
    <source>
        <dbReference type="Proteomes" id="UP001500994"/>
    </source>
</evidence>
<dbReference type="PANTHER" id="PTHR13847:SF287">
    <property type="entry name" value="FAD-DEPENDENT OXIDOREDUCTASE DOMAIN-CONTAINING PROTEIN 1"/>
    <property type="match status" value="1"/>
</dbReference>